<evidence type="ECO:0000313" key="2">
    <source>
        <dbReference type="Proteomes" id="UP000307808"/>
    </source>
</evidence>
<proteinExistence type="predicted"/>
<organism evidence="1 2">
    <name type="scientific">Nocardioides jishulii</name>
    <dbReference type="NCBI Taxonomy" id="2575440"/>
    <lineage>
        <taxon>Bacteria</taxon>
        <taxon>Bacillati</taxon>
        <taxon>Actinomycetota</taxon>
        <taxon>Actinomycetes</taxon>
        <taxon>Propionibacteriales</taxon>
        <taxon>Nocardioidaceae</taxon>
        <taxon>Nocardioides</taxon>
    </lineage>
</organism>
<dbReference type="EMBL" id="SZPY01000002">
    <property type="protein sequence ID" value="TKI62502.1"/>
    <property type="molecule type" value="Genomic_DNA"/>
</dbReference>
<name>A0A4U2YPE0_9ACTN</name>
<gene>
    <name evidence="1" type="ORF">FC770_08950</name>
</gene>
<dbReference type="AlphaFoldDB" id="A0A4U2YPE0"/>
<accession>A0A4U2YPE0</accession>
<dbReference type="RefSeq" id="WP_137065771.1">
    <property type="nucleotide sequence ID" value="NZ_CP040748.1"/>
</dbReference>
<dbReference type="Proteomes" id="UP000307808">
    <property type="component" value="Unassembled WGS sequence"/>
</dbReference>
<comment type="caution">
    <text evidence="1">The sequence shown here is derived from an EMBL/GenBank/DDBJ whole genome shotgun (WGS) entry which is preliminary data.</text>
</comment>
<keyword evidence="2" id="KW-1185">Reference proteome</keyword>
<sequence>MESELLEREWRLLLKADPAARAALAATNPHAAYEAISWSRNDLLDDPQMPHVGAIFCAWAELEDLYEIGRTSPNEFQAIVRIAMDRWLSRPAVQSRAWIERWVTDTRGVVAARFKEDGTILDGKPV</sequence>
<evidence type="ECO:0000313" key="1">
    <source>
        <dbReference type="EMBL" id="TKI62502.1"/>
    </source>
</evidence>
<reference evidence="1 2" key="1">
    <citation type="submission" date="2019-04" db="EMBL/GenBank/DDBJ databases">
        <authorList>
            <person name="Dong K."/>
        </authorList>
    </citation>
    <scope>NUCLEOTIDE SEQUENCE [LARGE SCALE GENOMIC DNA]</scope>
    <source>
        <strain evidence="2">dk3543</strain>
    </source>
</reference>
<protein>
    <submittedName>
        <fullName evidence="1">Uncharacterized protein</fullName>
    </submittedName>
</protein>